<proteinExistence type="predicted"/>
<dbReference type="OrthoDB" id="6428749at2759"/>
<dbReference type="PANTHER" id="PTHR43372:SF2">
    <property type="entry name" value="IP13792P"/>
    <property type="match status" value="1"/>
</dbReference>
<keyword evidence="3" id="KW-1185">Reference proteome</keyword>
<feature type="domain" description="Amidase" evidence="1">
    <location>
        <begin position="16"/>
        <end position="254"/>
    </location>
</feature>
<dbReference type="AlphaFoldDB" id="A0A9P0MSA9"/>
<dbReference type="EMBL" id="OV725080">
    <property type="protein sequence ID" value="CAH1400812.1"/>
    <property type="molecule type" value="Genomic_DNA"/>
</dbReference>
<gene>
    <name evidence="2" type="ORF">NEZAVI_LOCUS9979</name>
</gene>
<dbReference type="PANTHER" id="PTHR43372">
    <property type="entry name" value="FATTY-ACID AMIDE HYDROLASE"/>
    <property type="match status" value="1"/>
</dbReference>
<evidence type="ECO:0000313" key="2">
    <source>
        <dbReference type="EMBL" id="CAH1400812.1"/>
    </source>
</evidence>
<dbReference type="InterPro" id="IPR052739">
    <property type="entry name" value="FAAH2"/>
</dbReference>
<dbReference type="GO" id="GO:0012505">
    <property type="term" value="C:endomembrane system"/>
    <property type="evidence" value="ECO:0007669"/>
    <property type="project" value="TreeGrafter"/>
</dbReference>
<evidence type="ECO:0000259" key="1">
    <source>
        <dbReference type="Pfam" id="PF01425"/>
    </source>
</evidence>
<dbReference type="InterPro" id="IPR036928">
    <property type="entry name" value="AS_sf"/>
</dbReference>
<dbReference type="InterPro" id="IPR023631">
    <property type="entry name" value="Amidase_dom"/>
</dbReference>
<organism evidence="2 3">
    <name type="scientific">Nezara viridula</name>
    <name type="common">Southern green stink bug</name>
    <name type="synonym">Cimex viridulus</name>
    <dbReference type="NCBI Taxonomy" id="85310"/>
    <lineage>
        <taxon>Eukaryota</taxon>
        <taxon>Metazoa</taxon>
        <taxon>Ecdysozoa</taxon>
        <taxon>Arthropoda</taxon>
        <taxon>Hexapoda</taxon>
        <taxon>Insecta</taxon>
        <taxon>Pterygota</taxon>
        <taxon>Neoptera</taxon>
        <taxon>Paraneoptera</taxon>
        <taxon>Hemiptera</taxon>
        <taxon>Heteroptera</taxon>
        <taxon>Panheteroptera</taxon>
        <taxon>Pentatomomorpha</taxon>
        <taxon>Pentatomoidea</taxon>
        <taxon>Pentatomidae</taxon>
        <taxon>Pentatominae</taxon>
        <taxon>Nezara</taxon>
    </lineage>
</organism>
<dbReference type="Gene3D" id="3.90.1300.10">
    <property type="entry name" value="Amidase signature (AS) domain"/>
    <property type="match status" value="1"/>
</dbReference>
<dbReference type="Proteomes" id="UP001152798">
    <property type="component" value="Chromosome 4"/>
</dbReference>
<protein>
    <recommendedName>
        <fullName evidence="1">Amidase domain-containing protein</fullName>
    </recommendedName>
</protein>
<dbReference type="SUPFAM" id="SSF75304">
    <property type="entry name" value="Amidase signature (AS) enzymes"/>
    <property type="match status" value="1"/>
</dbReference>
<name>A0A9P0MSA9_NEZVI</name>
<sequence>MPDSKDPDWNKYLVFAPIAKSASDLALVLRCAAPKETENLRLEEPVDLATLKVYYIEECISPLLQKVDNEIKTAVRKAVMHFKKYGVEPKKITIKDFDKSLQATLTLMLNLECPHIVFQRSEDTNDWTIWTVLGELLRKGVGFGRVALYSIVFGIMKKYFQSLPQSERDKCQEFKEQFTRYFEELLGDNGVLILPVFSNPAHHHFNMYSRFLNTSYLSIFNLLELPATACPTGFSSKGMPIGVQIAAFKYQDRLTIAVAKELEEAYGGWVPPSSEPNHNMV</sequence>
<reference evidence="2" key="1">
    <citation type="submission" date="2022-01" db="EMBL/GenBank/DDBJ databases">
        <authorList>
            <person name="King R."/>
        </authorList>
    </citation>
    <scope>NUCLEOTIDE SEQUENCE</scope>
</reference>
<accession>A0A9P0MSA9</accession>
<dbReference type="Pfam" id="PF01425">
    <property type="entry name" value="Amidase"/>
    <property type="match status" value="1"/>
</dbReference>
<evidence type="ECO:0000313" key="3">
    <source>
        <dbReference type="Proteomes" id="UP001152798"/>
    </source>
</evidence>